<evidence type="ECO:0000313" key="4">
    <source>
        <dbReference type="Proteomes" id="UP000326799"/>
    </source>
</evidence>
<feature type="compositionally biased region" description="Polar residues" evidence="2">
    <location>
        <begin position="185"/>
        <end position="197"/>
    </location>
</feature>
<feature type="compositionally biased region" description="Polar residues" evidence="2">
    <location>
        <begin position="273"/>
        <end position="302"/>
    </location>
</feature>
<evidence type="ECO:0000313" key="3">
    <source>
        <dbReference type="EMBL" id="KAB8212603.1"/>
    </source>
</evidence>
<keyword evidence="1" id="KW-0175">Coiled coil</keyword>
<feature type="compositionally biased region" description="Basic and acidic residues" evidence="2">
    <location>
        <begin position="253"/>
        <end position="272"/>
    </location>
</feature>
<protein>
    <submittedName>
        <fullName evidence="3">Uncharacterized protein</fullName>
    </submittedName>
</protein>
<reference evidence="3 4" key="1">
    <citation type="submission" date="2019-04" db="EMBL/GenBank/DDBJ databases">
        <title>Fungal friends and foes A comparative genomics study of 23 Aspergillus species from section Flavi.</title>
        <authorList>
            <consortium name="DOE Joint Genome Institute"/>
            <person name="Kjaerbolling I."/>
            <person name="Vesth T.C."/>
            <person name="Frisvad J.C."/>
            <person name="Nybo J.L."/>
            <person name="Theobald S."/>
            <person name="Kildgaard S."/>
            <person name="Petersen T.I."/>
            <person name="Kuo A."/>
            <person name="Sato A."/>
            <person name="Lyhne E.K."/>
            <person name="Kogle M.E."/>
            <person name="Wiebenga A."/>
            <person name="Kun R.S."/>
            <person name="Lubbers R.J."/>
            <person name="Makela M.R."/>
            <person name="Barry K."/>
            <person name="Chovatia M."/>
            <person name="Clum A."/>
            <person name="Daum C."/>
            <person name="Haridas S."/>
            <person name="He G."/>
            <person name="LaButti K."/>
            <person name="Lipzen A."/>
            <person name="Mondo S."/>
            <person name="Pangilinan J."/>
            <person name="Riley R."/>
            <person name="Salamov A."/>
            <person name="Simmons B.A."/>
            <person name="Magnuson J.K."/>
            <person name="Henrissat B."/>
            <person name="Mortensen U.H."/>
            <person name="Larsen T.O."/>
            <person name="De vries R.P."/>
            <person name="Grigoriev I.V."/>
            <person name="Machida M."/>
            <person name="Baker S.E."/>
            <person name="Andersen M.R."/>
        </authorList>
    </citation>
    <scope>NUCLEOTIDE SEQUENCE [LARGE SCALE GENOMIC DNA]</scope>
    <source>
        <strain evidence="3 4">CBS 126849</strain>
    </source>
</reference>
<accession>A0A5N6E742</accession>
<keyword evidence="4" id="KW-1185">Reference proteome</keyword>
<feature type="region of interest" description="Disordered" evidence="2">
    <location>
        <begin position="314"/>
        <end position="333"/>
    </location>
</feature>
<dbReference type="Proteomes" id="UP000326799">
    <property type="component" value="Unassembled WGS sequence"/>
</dbReference>
<dbReference type="AlphaFoldDB" id="A0A5N6E742"/>
<proteinExistence type="predicted"/>
<feature type="region of interest" description="Disordered" evidence="2">
    <location>
        <begin position="182"/>
        <end position="304"/>
    </location>
</feature>
<dbReference type="EMBL" id="ML734241">
    <property type="protein sequence ID" value="KAB8212603.1"/>
    <property type="molecule type" value="Genomic_DNA"/>
</dbReference>
<gene>
    <name evidence="3" type="ORF">BDV33DRAFT_211219</name>
</gene>
<evidence type="ECO:0000256" key="1">
    <source>
        <dbReference type="SAM" id="Coils"/>
    </source>
</evidence>
<name>A0A5N6E742_9EURO</name>
<feature type="non-terminal residue" evidence="3">
    <location>
        <position position="333"/>
    </location>
</feature>
<sequence>MERQRTKHNIEIVTMITQQYDDLNAVSINYESMDAVRKVYQAFLHLQLDWCRKRDATDSESWNEAVQVLINHPTEKVLRRLNSLLIQIRGPLRVTTHQDLKAVFQSQRQTEEDEIWTILGTSKQPFDESLAWCLRRVYNVCRIREQYRLQVLDETQLVEEAENKLKDQAHNLEGKVNKVHHDLQESQSKNQGSLLQTKDTEIEQDREEAKRPGQTIEEPRSAITSYCPDVPRHPGQHYGGDTEGQCGPGSEQRTSKDGENSGHEVHPGRDTGDSPTDNIVPTTTGQSVEMQPQDNAATTSDIAVNREKLPSWDLELKLSPQSPIPGVAMSPTN</sequence>
<evidence type="ECO:0000256" key="2">
    <source>
        <dbReference type="SAM" id="MobiDB-lite"/>
    </source>
</evidence>
<feature type="coiled-coil region" evidence="1">
    <location>
        <begin position="144"/>
        <end position="178"/>
    </location>
</feature>
<feature type="compositionally biased region" description="Basic and acidic residues" evidence="2">
    <location>
        <begin position="198"/>
        <end position="211"/>
    </location>
</feature>
<organism evidence="3 4">
    <name type="scientific">Aspergillus novoparasiticus</name>
    <dbReference type="NCBI Taxonomy" id="986946"/>
    <lineage>
        <taxon>Eukaryota</taxon>
        <taxon>Fungi</taxon>
        <taxon>Dikarya</taxon>
        <taxon>Ascomycota</taxon>
        <taxon>Pezizomycotina</taxon>
        <taxon>Eurotiomycetes</taxon>
        <taxon>Eurotiomycetidae</taxon>
        <taxon>Eurotiales</taxon>
        <taxon>Aspergillaceae</taxon>
        <taxon>Aspergillus</taxon>
        <taxon>Aspergillus subgen. Circumdati</taxon>
    </lineage>
</organism>